<feature type="coiled-coil region" evidence="10">
    <location>
        <begin position="277"/>
        <end position="304"/>
    </location>
</feature>
<dbReference type="AlphaFoldDB" id="A0A919T034"/>
<feature type="domain" description="Histidine kinase" evidence="13">
    <location>
        <begin position="307"/>
        <end position="521"/>
    </location>
</feature>
<evidence type="ECO:0000256" key="3">
    <source>
        <dbReference type="ARBA" id="ARBA00012438"/>
    </source>
</evidence>
<evidence type="ECO:0000313" key="16">
    <source>
        <dbReference type="Proteomes" id="UP000681340"/>
    </source>
</evidence>
<dbReference type="Proteomes" id="UP000681340">
    <property type="component" value="Unassembled WGS sequence"/>
</dbReference>
<dbReference type="SMART" id="SM00388">
    <property type="entry name" value="HisKA"/>
    <property type="match status" value="1"/>
</dbReference>
<dbReference type="InterPro" id="IPR036097">
    <property type="entry name" value="HisK_dim/P_sf"/>
</dbReference>
<dbReference type="PRINTS" id="PR00344">
    <property type="entry name" value="BCTRLSENSOR"/>
</dbReference>
<dbReference type="EC" id="2.7.13.3" evidence="3"/>
<evidence type="ECO:0000256" key="7">
    <source>
        <dbReference type="ARBA" id="ARBA00022777"/>
    </source>
</evidence>
<keyword evidence="12" id="KW-0472">Membrane</keyword>
<dbReference type="Pfam" id="PF00512">
    <property type="entry name" value="HisKA"/>
    <property type="match status" value="1"/>
</dbReference>
<feature type="compositionally biased region" description="Basic and acidic residues" evidence="11">
    <location>
        <begin position="547"/>
        <end position="562"/>
    </location>
</feature>
<keyword evidence="9" id="KW-0902">Two-component regulatory system</keyword>
<dbReference type="InterPro" id="IPR003594">
    <property type="entry name" value="HATPase_dom"/>
</dbReference>
<dbReference type="CDD" id="cd00082">
    <property type="entry name" value="HisKA"/>
    <property type="match status" value="1"/>
</dbReference>
<evidence type="ECO:0000256" key="9">
    <source>
        <dbReference type="ARBA" id="ARBA00023012"/>
    </source>
</evidence>
<proteinExistence type="predicted"/>
<evidence type="ECO:0000259" key="14">
    <source>
        <dbReference type="PROSITE" id="PS50885"/>
    </source>
</evidence>
<keyword evidence="10" id="KW-0175">Coiled coil</keyword>
<keyword evidence="7 15" id="KW-0418">Kinase</keyword>
<evidence type="ECO:0000313" key="15">
    <source>
        <dbReference type="EMBL" id="GIM80378.1"/>
    </source>
</evidence>
<keyword evidence="16" id="KW-1185">Reference proteome</keyword>
<comment type="caution">
    <text evidence="15">The sequence shown here is derived from an EMBL/GenBank/DDBJ whole genome shotgun (WGS) entry which is preliminary data.</text>
</comment>
<dbReference type="InterPro" id="IPR036890">
    <property type="entry name" value="HATPase_C_sf"/>
</dbReference>
<evidence type="ECO:0000256" key="1">
    <source>
        <dbReference type="ARBA" id="ARBA00000085"/>
    </source>
</evidence>
<dbReference type="PANTHER" id="PTHR43304:SF1">
    <property type="entry name" value="PAC DOMAIN-CONTAINING PROTEIN"/>
    <property type="match status" value="1"/>
</dbReference>
<organism evidence="15 16">
    <name type="scientific">Actinoplanes auranticolor</name>
    <dbReference type="NCBI Taxonomy" id="47988"/>
    <lineage>
        <taxon>Bacteria</taxon>
        <taxon>Bacillati</taxon>
        <taxon>Actinomycetota</taxon>
        <taxon>Actinomycetes</taxon>
        <taxon>Micromonosporales</taxon>
        <taxon>Micromonosporaceae</taxon>
        <taxon>Actinoplanes</taxon>
    </lineage>
</organism>
<keyword evidence="4" id="KW-0597">Phosphoprotein</keyword>
<dbReference type="GO" id="GO:0005886">
    <property type="term" value="C:plasma membrane"/>
    <property type="evidence" value="ECO:0007669"/>
    <property type="project" value="UniProtKB-SubCell"/>
</dbReference>
<comment type="catalytic activity">
    <reaction evidence="1">
        <text>ATP + protein L-histidine = ADP + protein N-phospho-L-histidine.</text>
        <dbReference type="EC" id="2.7.13.3"/>
    </reaction>
</comment>
<dbReference type="Pfam" id="PF00672">
    <property type="entry name" value="HAMP"/>
    <property type="match status" value="1"/>
</dbReference>
<evidence type="ECO:0000256" key="4">
    <source>
        <dbReference type="ARBA" id="ARBA00022553"/>
    </source>
</evidence>
<dbReference type="InterPro" id="IPR003661">
    <property type="entry name" value="HisK_dim/P_dom"/>
</dbReference>
<dbReference type="InterPro" id="IPR004358">
    <property type="entry name" value="Sig_transdc_His_kin-like_C"/>
</dbReference>
<evidence type="ECO:0000256" key="5">
    <source>
        <dbReference type="ARBA" id="ARBA00022679"/>
    </source>
</evidence>
<sequence>MIPTSVAGTDDGPTGAEARGSRWTTQRWFASVLVAMVVLVLAGAVVGAQALSRTATVSNHLSDRVSPARTAVVEFGAALVNQEIGVRGYLLSGQRQFLEPYQQGIAAEQAAVARIRQLLSSEPLALAGLADAEEQARRWRTTMADPLIARHQDSATPAPMTVVMQSRTAFDEVRARVAVLDDRLIQIRQDGRAALDQSRQVRNGVFVFLAAVLLAFLVLIAVLLRVVVLRPLIQLSRAVRRVAGGDFDHHLTPAGPADLARLGQDVEAMRQRLVDGLATSQLAREQLEQQQRELRRSNADLEQFAYVASHDLQEPLRKVASFCQLLQRRYAGALDERAQQYIGFAVDGASRMQSLINDLLAFSRIGRVHTAVEPVDLNQTVAQAEDSLALAIGESGARIVRPDLPTVPGDATLLTMLWQNLIGNAIKFRRPGQAPLVHITAGADDGVWTFAVEDNGIGIDPEFAGKIFVIFQRLHPRDSYPGTGIGLAMCKKIVEHHGGEITLDSSYRQGARPVFTLAGEDRSVDPVGQVGGVRGDPDVDLAQGARADARVEQRRAGAEQHG</sequence>
<evidence type="ECO:0000256" key="11">
    <source>
        <dbReference type="SAM" id="MobiDB-lite"/>
    </source>
</evidence>
<dbReference type="InterPro" id="IPR007891">
    <property type="entry name" value="CHASE3"/>
</dbReference>
<evidence type="ECO:0000256" key="10">
    <source>
        <dbReference type="SAM" id="Coils"/>
    </source>
</evidence>
<reference evidence="15" key="1">
    <citation type="submission" date="2021-03" db="EMBL/GenBank/DDBJ databases">
        <title>Whole genome shotgun sequence of Actinoplanes auranticolor NBRC 12245.</title>
        <authorList>
            <person name="Komaki H."/>
            <person name="Tamura T."/>
        </authorList>
    </citation>
    <scope>NUCLEOTIDE SEQUENCE</scope>
    <source>
        <strain evidence="15">NBRC 12245</strain>
    </source>
</reference>
<keyword evidence="8 12" id="KW-1133">Transmembrane helix</keyword>
<dbReference type="Gene3D" id="1.10.287.130">
    <property type="match status" value="1"/>
</dbReference>
<evidence type="ECO:0000259" key="13">
    <source>
        <dbReference type="PROSITE" id="PS50109"/>
    </source>
</evidence>
<dbReference type="InterPro" id="IPR003660">
    <property type="entry name" value="HAMP_dom"/>
</dbReference>
<dbReference type="PROSITE" id="PS50885">
    <property type="entry name" value="HAMP"/>
    <property type="match status" value="1"/>
</dbReference>
<evidence type="ECO:0000256" key="8">
    <source>
        <dbReference type="ARBA" id="ARBA00022989"/>
    </source>
</evidence>
<dbReference type="SUPFAM" id="SSF47384">
    <property type="entry name" value="Homodimeric domain of signal transducing histidine kinase"/>
    <property type="match status" value="1"/>
</dbReference>
<evidence type="ECO:0000256" key="12">
    <source>
        <dbReference type="SAM" id="Phobius"/>
    </source>
</evidence>
<evidence type="ECO:0000256" key="6">
    <source>
        <dbReference type="ARBA" id="ARBA00022692"/>
    </source>
</evidence>
<feature type="domain" description="HAMP" evidence="14">
    <location>
        <begin position="226"/>
        <end position="278"/>
    </location>
</feature>
<feature type="region of interest" description="Disordered" evidence="11">
    <location>
        <begin position="526"/>
        <end position="562"/>
    </location>
</feature>
<dbReference type="EMBL" id="BOQL01000096">
    <property type="protein sequence ID" value="GIM80378.1"/>
    <property type="molecule type" value="Genomic_DNA"/>
</dbReference>
<dbReference type="Pfam" id="PF05227">
    <property type="entry name" value="CHASE3"/>
    <property type="match status" value="1"/>
</dbReference>
<accession>A0A919T034</accession>
<dbReference type="SMART" id="SM00304">
    <property type="entry name" value="HAMP"/>
    <property type="match status" value="1"/>
</dbReference>
<dbReference type="PANTHER" id="PTHR43304">
    <property type="entry name" value="PHYTOCHROME-LIKE PROTEIN CPH1"/>
    <property type="match status" value="1"/>
</dbReference>
<dbReference type="CDD" id="cd06225">
    <property type="entry name" value="HAMP"/>
    <property type="match status" value="1"/>
</dbReference>
<dbReference type="Pfam" id="PF02518">
    <property type="entry name" value="HATPase_c"/>
    <property type="match status" value="1"/>
</dbReference>
<dbReference type="Gene3D" id="3.30.565.10">
    <property type="entry name" value="Histidine kinase-like ATPase, C-terminal domain"/>
    <property type="match status" value="1"/>
</dbReference>
<dbReference type="SUPFAM" id="SSF158472">
    <property type="entry name" value="HAMP domain-like"/>
    <property type="match status" value="1"/>
</dbReference>
<gene>
    <name evidence="15" type="ORF">Aau02nite_90250</name>
</gene>
<keyword evidence="5" id="KW-0808">Transferase</keyword>
<dbReference type="SMART" id="SM00387">
    <property type="entry name" value="HATPase_c"/>
    <property type="match status" value="1"/>
</dbReference>
<dbReference type="InterPro" id="IPR052162">
    <property type="entry name" value="Sensor_kinase/Photoreceptor"/>
</dbReference>
<feature type="transmembrane region" description="Helical" evidence="12">
    <location>
        <begin position="205"/>
        <end position="228"/>
    </location>
</feature>
<name>A0A919T034_9ACTN</name>
<protein>
    <recommendedName>
        <fullName evidence="3">histidine kinase</fullName>
        <ecNumber evidence="3">2.7.13.3</ecNumber>
    </recommendedName>
</protein>
<dbReference type="Gene3D" id="6.10.340.10">
    <property type="match status" value="1"/>
</dbReference>
<feature type="region of interest" description="Disordered" evidence="11">
    <location>
        <begin position="1"/>
        <end position="20"/>
    </location>
</feature>
<dbReference type="SUPFAM" id="SSF55874">
    <property type="entry name" value="ATPase domain of HSP90 chaperone/DNA topoisomerase II/histidine kinase"/>
    <property type="match status" value="1"/>
</dbReference>
<comment type="subcellular location">
    <subcellularLocation>
        <location evidence="2">Cell membrane</location>
    </subcellularLocation>
</comment>
<dbReference type="PROSITE" id="PS50109">
    <property type="entry name" value="HIS_KIN"/>
    <property type="match status" value="1"/>
</dbReference>
<keyword evidence="6 12" id="KW-0812">Transmembrane</keyword>
<dbReference type="InterPro" id="IPR005467">
    <property type="entry name" value="His_kinase_dom"/>
</dbReference>
<evidence type="ECO:0000256" key="2">
    <source>
        <dbReference type="ARBA" id="ARBA00004236"/>
    </source>
</evidence>
<dbReference type="GO" id="GO:0000155">
    <property type="term" value="F:phosphorelay sensor kinase activity"/>
    <property type="evidence" value="ECO:0007669"/>
    <property type="project" value="InterPro"/>
</dbReference>
<feature type="transmembrane region" description="Helical" evidence="12">
    <location>
        <begin position="28"/>
        <end position="51"/>
    </location>
</feature>